<accession>A0A6V8KY15</accession>
<dbReference type="EMBL" id="BLPG01000001">
    <property type="protein sequence ID" value="GFJ89993.1"/>
    <property type="molecule type" value="Genomic_DNA"/>
</dbReference>
<proteinExistence type="predicted"/>
<dbReference type="Pfam" id="PF26571">
    <property type="entry name" value="VldE"/>
    <property type="match status" value="1"/>
</dbReference>
<feature type="region of interest" description="Disordered" evidence="2">
    <location>
        <begin position="207"/>
        <end position="234"/>
    </location>
</feature>
<gene>
    <name evidence="4" type="ORF">Prum_036350</name>
</gene>
<dbReference type="AlphaFoldDB" id="A0A6V8KY15"/>
<organism evidence="4 5">
    <name type="scientific">Phytohabitans rumicis</name>
    <dbReference type="NCBI Taxonomy" id="1076125"/>
    <lineage>
        <taxon>Bacteria</taxon>
        <taxon>Bacillati</taxon>
        <taxon>Actinomycetota</taxon>
        <taxon>Actinomycetes</taxon>
        <taxon>Micromonosporales</taxon>
        <taxon>Micromonosporaceae</taxon>
    </lineage>
</organism>
<comment type="caution">
    <text evidence="4">The sequence shown here is derived from an EMBL/GenBank/DDBJ whole genome shotgun (WGS) entry which is preliminary data.</text>
</comment>
<evidence type="ECO:0000256" key="1">
    <source>
        <dbReference type="SAM" id="Coils"/>
    </source>
</evidence>
<name>A0A6V8KY15_9ACTN</name>
<evidence type="ECO:0000313" key="4">
    <source>
        <dbReference type="EMBL" id="GFJ89993.1"/>
    </source>
</evidence>
<feature type="domain" description="ARB-07466-like C-terminal" evidence="3">
    <location>
        <begin position="247"/>
        <end position="351"/>
    </location>
</feature>
<evidence type="ECO:0000256" key="2">
    <source>
        <dbReference type="SAM" id="MobiDB-lite"/>
    </source>
</evidence>
<dbReference type="Proteomes" id="UP000482960">
    <property type="component" value="Unassembled WGS sequence"/>
</dbReference>
<evidence type="ECO:0000259" key="3">
    <source>
        <dbReference type="Pfam" id="PF26571"/>
    </source>
</evidence>
<dbReference type="InterPro" id="IPR058593">
    <property type="entry name" value="ARB_07466-like_C"/>
</dbReference>
<reference evidence="4 5" key="1">
    <citation type="submission" date="2020-03" db="EMBL/GenBank/DDBJ databases">
        <title>Whole genome shotgun sequence of Phytohabitans rumicis NBRC 108638.</title>
        <authorList>
            <person name="Komaki H."/>
            <person name="Tamura T."/>
        </authorList>
    </citation>
    <scope>NUCLEOTIDE SEQUENCE [LARGE SCALE GENOMIC DNA]</scope>
    <source>
        <strain evidence="4 5">NBRC 108638</strain>
    </source>
</reference>
<keyword evidence="5" id="KW-1185">Reference proteome</keyword>
<evidence type="ECO:0000313" key="5">
    <source>
        <dbReference type="Proteomes" id="UP000482960"/>
    </source>
</evidence>
<feature type="coiled-coil region" evidence="1">
    <location>
        <begin position="143"/>
        <end position="191"/>
    </location>
</feature>
<protein>
    <recommendedName>
        <fullName evidence="3">ARB-07466-like C-terminal domain-containing protein</fullName>
    </recommendedName>
</protein>
<keyword evidence="1" id="KW-0175">Coiled coil</keyword>
<dbReference type="Gene3D" id="6.10.250.3150">
    <property type="match status" value="1"/>
</dbReference>
<sequence length="360" mass="38918">MYDGIRTSPALVAGCCPGRRGGRVVRSGDRAKWWSGGSVAGGVSAHAEPGRRGGTPLLRDVLESTSRGYVEARNAVTKSRNRQLQLSLELRKAEEQIKAMEPEVALLAGSAYRNGRIGPMTLLLNSASPDEFLQRAAALDMLAARDNARLAKLKAALDQASRAKAAIDAEVKDEQKQLTIMAKQKSEAEKALKLVGGKATGGFVNANSPLAKQAPRNNDGGFSAQSCSEDDPTTGRCITPRTLHMLKETQRLIAQIHPNDKGAKRFVSCFRSGGPFEHPKGRACDWSAQKSNFGGDATGDDKFYGNNLAAFFVRNADRLGVMYVIWYRQFWSPATGWKSYGGANGDPSSDHTNHVHISML</sequence>
<reference evidence="4 5" key="2">
    <citation type="submission" date="2020-03" db="EMBL/GenBank/DDBJ databases">
        <authorList>
            <person name="Ichikawa N."/>
            <person name="Kimura A."/>
            <person name="Kitahashi Y."/>
            <person name="Uohara A."/>
        </authorList>
    </citation>
    <scope>NUCLEOTIDE SEQUENCE [LARGE SCALE GENOMIC DNA]</scope>
    <source>
        <strain evidence="4 5">NBRC 108638</strain>
    </source>
</reference>